<accession>A0A1B9GJV6</accession>
<dbReference type="PANTHER" id="PTHR47447:SF17">
    <property type="entry name" value="OS12G0638900 PROTEIN"/>
    <property type="match status" value="1"/>
</dbReference>
<comment type="subunit">
    <text evidence="4">Binds to mitochondrial small subunit 15S rRNA.</text>
</comment>
<organism evidence="7 8">
    <name type="scientific">Kwoniella heveanensis BCC8398</name>
    <dbReference type="NCBI Taxonomy" id="1296120"/>
    <lineage>
        <taxon>Eukaryota</taxon>
        <taxon>Fungi</taxon>
        <taxon>Dikarya</taxon>
        <taxon>Basidiomycota</taxon>
        <taxon>Agaricomycotina</taxon>
        <taxon>Tremellomycetes</taxon>
        <taxon>Tremellales</taxon>
        <taxon>Cryptococcaceae</taxon>
        <taxon>Kwoniella</taxon>
    </lineage>
</organism>
<dbReference type="EMBL" id="KV700136">
    <property type="protein sequence ID" value="OCF31281.1"/>
    <property type="molecule type" value="Genomic_DNA"/>
</dbReference>
<dbReference type="InterPro" id="IPR002885">
    <property type="entry name" value="PPR_rpt"/>
</dbReference>
<dbReference type="PROSITE" id="PS51375">
    <property type="entry name" value="PPR"/>
    <property type="match status" value="1"/>
</dbReference>
<proteinExistence type="inferred from homology"/>
<keyword evidence="2" id="KW-0677">Repeat</keyword>
<dbReference type="AlphaFoldDB" id="A0A1B9GJV6"/>
<dbReference type="Pfam" id="PF01535">
    <property type="entry name" value="PPR"/>
    <property type="match status" value="1"/>
</dbReference>
<evidence type="ECO:0000256" key="6">
    <source>
        <dbReference type="SAM" id="MobiDB-lite"/>
    </source>
</evidence>
<evidence type="ECO:0000256" key="2">
    <source>
        <dbReference type="ARBA" id="ARBA00022737"/>
    </source>
</evidence>
<dbReference type="PANTHER" id="PTHR47447">
    <property type="entry name" value="OS03G0856100 PROTEIN"/>
    <property type="match status" value="1"/>
</dbReference>
<evidence type="ECO:0000313" key="8">
    <source>
        <dbReference type="Proteomes" id="UP000092666"/>
    </source>
</evidence>
<reference evidence="8" key="2">
    <citation type="submission" date="2013-12" db="EMBL/GenBank/DDBJ databases">
        <title>Evolution of pathogenesis and genome organization in the Tremellales.</title>
        <authorList>
            <person name="Cuomo C."/>
            <person name="Litvintseva A."/>
            <person name="Heitman J."/>
            <person name="Chen Y."/>
            <person name="Sun S."/>
            <person name="Springer D."/>
            <person name="Dromer F."/>
            <person name="Young S."/>
            <person name="Zeng Q."/>
            <person name="Chapman S."/>
            <person name="Gujja S."/>
            <person name="Saif S."/>
            <person name="Birren B."/>
        </authorList>
    </citation>
    <scope>NUCLEOTIDE SEQUENCE [LARGE SCALE GENOMIC DNA]</scope>
    <source>
        <strain evidence="8">BCC8398</strain>
    </source>
</reference>
<protein>
    <recommendedName>
        <fullName evidence="9">Pentatricopeptide repeat domain-containing protein</fullName>
    </recommendedName>
</protein>
<feature type="region of interest" description="Disordered" evidence="6">
    <location>
        <begin position="1"/>
        <end position="23"/>
    </location>
</feature>
<dbReference type="Gene3D" id="1.25.40.10">
    <property type="entry name" value="Tetratricopeptide repeat domain"/>
    <property type="match status" value="1"/>
</dbReference>
<dbReference type="Proteomes" id="UP000092666">
    <property type="component" value="Unassembled WGS sequence"/>
</dbReference>
<dbReference type="STRING" id="1296120.A0A1B9GJV6"/>
<feature type="region of interest" description="Disordered" evidence="6">
    <location>
        <begin position="724"/>
        <end position="748"/>
    </location>
</feature>
<evidence type="ECO:0000256" key="5">
    <source>
        <dbReference type="PROSITE-ProRule" id="PRU00708"/>
    </source>
</evidence>
<name>A0A1B9GJV6_9TREE</name>
<reference evidence="7 8" key="1">
    <citation type="submission" date="2013-07" db="EMBL/GenBank/DDBJ databases">
        <title>The Genome Sequence of Cryptococcus heveanensis BCC8398.</title>
        <authorList>
            <consortium name="The Broad Institute Genome Sequencing Platform"/>
            <person name="Cuomo C."/>
            <person name="Litvintseva A."/>
            <person name="Chen Y."/>
            <person name="Heitman J."/>
            <person name="Sun S."/>
            <person name="Springer D."/>
            <person name="Dromer F."/>
            <person name="Young S.K."/>
            <person name="Zeng Q."/>
            <person name="Gargeya S."/>
            <person name="Fitzgerald M."/>
            <person name="Abouelleil A."/>
            <person name="Alvarado L."/>
            <person name="Berlin A.M."/>
            <person name="Chapman S.B."/>
            <person name="Dewar J."/>
            <person name="Goldberg J."/>
            <person name="Griggs A."/>
            <person name="Gujja S."/>
            <person name="Hansen M."/>
            <person name="Howarth C."/>
            <person name="Imamovic A."/>
            <person name="Larimer J."/>
            <person name="McCowan C."/>
            <person name="Murphy C."/>
            <person name="Pearson M."/>
            <person name="Priest M."/>
            <person name="Roberts A."/>
            <person name="Saif S."/>
            <person name="Shea T."/>
            <person name="Sykes S."/>
            <person name="Wortman J."/>
            <person name="Nusbaum C."/>
            <person name="Birren B."/>
        </authorList>
    </citation>
    <scope>NUCLEOTIDE SEQUENCE [LARGE SCALE GENOMIC DNA]</scope>
    <source>
        <strain evidence="7 8">BCC8398</strain>
    </source>
</reference>
<evidence type="ECO:0000313" key="7">
    <source>
        <dbReference type="EMBL" id="OCF31281.1"/>
    </source>
</evidence>
<feature type="repeat" description="PPR" evidence="5">
    <location>
        <begin position="695"/>
        <end position="730"/>
    </location>
</feature>
<comment type="function">
    <text evidence="3">Regulates mitochondrial small subunit maturation by controlling 15S rRNA 5'-end processing. Localizes to the 5' precursor of the 15S rRNA in a position that is subsequently occupied by mS47 in the mature yeast mtSSU. Uses structure and sequence-specific RNA recognition, binding to a single-stranded region of the precursor and specifically recognizing bases -6 to -1. The exchange of Ccm1 for mS47 is coupled to the irreversible removal of precursor rRNA that is accompanied by conformational changes of the mitoribosomal proteins uS5m and mS26. These conformational changes signal completion of 5'-end rRNA processing through protection of the mature 5'-end of the 15S rRNA and stabilization of mS47. The removal of the 5' precursor together with the dissociation of Ccm1 may be catalyzed by the 5'-3' exoribonuclease Pet127. Involved in the specific removal of group I introns in mitochondrial encoded transcripts.</text>
</comment>
<dbReference type="NCBIfam" id="TIGR00756">
    <property type="entry name" value="PPR"/>
    <property type="match status" value="1"/>
</dbReference>
<keyword evidence="8" id="KW-1185">Reference proteome</keyword>
<evidence type="ECO:0000256" key="4">
    <source>
        <dbReference type="ARBA" id="ARBA00044511"/>
    </source>
</evidence>
<evidence type="ECO:0000256" key="1">
    <source>
        <dbReference type="ARBA" id="ARBA00006192"/>
    </source>
</evidence>
<evidence type="ECO:0000256" key="3">
    <source>
        <dbReference type="ARBA" id="ARBA00044493"/>
    </source>
</evidence>
<dbReference type="InterPro" id="IPR011990">
    <property type="entry name" value="TPR-like_helical_dom_sf"/>
</dbReference>
<dbReference type="OrthoDB" id="185373at2759"/>
<comment type="similarity">
    <text evidence="1">Belongs to the CCM1 family.</text>
</comment>
<evidence type="ECO:0008006" key="9">
    <source>
        <dbReference type="Google" id="ProtNLM"/>
    </source>
</evidence>
<gene>
    <name evidence="7" type="ORF">I316_07067</name>
</gene>
<sequence>MNAFSVVREPGAHASQRRHNSTSSLFSPFSSFFSRVKASPALSANEATETFRAALSASPLDIDSLTASYDVISAAPSPSDSLPEEQLAEALRALSRSSPKPAVLALARKIYGELQEKPGSRFMEGYKGIMVKILARNGMAEEALNLAKILPVSAVSWRDLLRAATTHRPALINQILPPLRQTLSLTSEDYDLVFRALRLSLNSSDPSWTRAELDSLLDDIRTRDIELSAYSNEELMRIHLALGDLEQAQQIVTRLGSASGLSLGSWNAIIELDIARSDATGLEDTIQKMRDAGFYAPQRALSFLSCQALSKTIASRSSVGFVDIVSSVEAAERISGTTAQSDVWADVVRLYLAEIKQHDALDVAVQIYYETLSRGLETSAELAKNLIIPLCNGRQQVKLDVAMRIYDEYTSLPSWMDGSVSPQDRERFAAVYQYLLIACARSTPPAVGIAIRLLSDMRAHAIEITPTNLVSLLILLMKSSNDHTAAFDIYAHFYALDPSAIDEQGYKAILAAYLNLNSERSPYPPPEMFVDMMRDMHRAGYQPGSYLLSSLLKQYGHACTRFRRRISRTSRASKTTDDFGVDENEIRINVELQLDHVAQSIRSIHTLIKLDPLISPDIPLLSALMDAYARVAAFSECFEVWDELVQRRHREPTSTVKQSYAAGINVVLDACGWSYSLVRGRKAWAWAKRWDLIWEKKQYDSWVECLCRNGQVEEAGKVVLDEMKSSGASPTATATTTTTGRAGNGIPESDVESARTILKFGRREMASGKSHHAVREFVRRLEKERKGWFDQLKAEGEIREDML</sequence>